<comment type="caution">
    <text evidence="2">The sequence shown here is derived from an EMBL/GenBank/DDBJ whole genome shotgun (WGS) entry which is preliminary data.</text>
</comment>
<keyword evidence="3" id="KW-1185">Reference proteome</keyword>
<proteinExistence type="predicted"/>
<dbReference type="Proteomes" id="UP000308549">
    <property type="component" value="Unassembled WGS sequence"/>
</dbReference>
<evidence type="ECO:0000256" key="1">
    <source>
        <dbReference type="SAM" id="SignalP"/>
    </source>
</evidence>
<dbReference type="EMBL" id="NAJL01000042">
    <property type="protein sequence ID" value="TKA24579.1"/>
    <property type="molecule type" value="Genomic_DNA"/>
</dbReference>
<evidence type="ECO:0008006" key="4">
    <source>
        <dbReference type="Google" id="ProtNLM"/>
    </source>
</evidence>
<accession>A0A4V5N3Q6</accession>
<dbReference type="AlphaFoldDB" id="A0A4V5N3Q6"/>
<dbReference type="OrthoDB" id="5985073at2759"/>
<reference evidence="2 3" key="1">
    <citation type="submission" date="2017-03" db="EMBL/GenBank/DDBJ databases">
        <title>Genomes of endolithic fungi from Antarctica.</title>
        <authorList>
            <person name="Coleine C."/>
            <person name="Masonjones S."/>
            <person name="Stajich J.E."/>
        </authorList>
    </citation>
    <scope>NUCLEOTIDE SEQUENCE [LARGE SCALE GENOMIC DNA]</scope>
    <source>
        <strain evidence="2 3">CCFEE 6315</strain>
    </source>
</reference>
<keyword evidence="1" id="KW-0732">Signal</keyword>
<protein>
    <recommendedName>
        <fullName evidence="4">LysM domain-containing protein</fullName>
    </recommendedName>
</protein>
<sequence length="386" mass="43266">MPSWLDMGSTASFILLCVDSLLLQLTGADTLLFHGAQEEVFPDAPAACLAAFDTPLRCDEKFREIIQQMTDAGLSVLCTPSCESSLQDLKAAVSFACGDYDILLNGHRLSAVQSVDLVFYNYNMSCLVDSSGDFCLTVEESWDPTYTEKRYPYFSHGDPDGTPLEDVDGALIDLSEPETLWPQWTSKFSGKERSGQEYFWEPIPLDWQGHGHEGALEYDEYPLEIQCSECFLAQYKLGIESQWGEVYDEVPDQVWNNIKRNCQLDWEVKPANNQSTYESLEWTYETTCDQMLEVKSTDRMTVDAFALAKGVPSAAILHLNDVSWHMVEPGSYCAPSSCQVAINDGDYTGANNFVGRYDNITAVEFWAWNNYMAPLSLRPGEVVCIG</sequence>
<evidence type="ECO:0000313" key="2">
    <source>
        <dbReference type="EMBL" id="TKA24579.1"/>
    </source>
</evidence>
<gene>
    <name evidence="2" type="ORF">B0A50_06339</name>
</gene>
<evidence type="ECO:0000313" key="3">
    <source>
        <dbReference type="Proteomes" id="UP000308549"/>
    </source>
</evidence>
<organism evidence="2 3">
    <name type="scientific">Salinomyces thailandicus</name>
    <dbReference type="NCBI Taxonomy" id="706561"/>
    <lineage>
        <taxon>Eukaryota</taxon>
        <taxon>Fungi</taxon>
        <taxon>Dikarya</taxon>
        <taxon>Ascomycota</taxon>
        <taxon>Pezizomycotina</taxon>
        <taxon>Dothideomycetes</taxon>
        <taxon>Dothideomycetidae</taxon>
        <taxon>Mycosphaerellales</taxon>
        <taxon>Teratosphaeriaceae</taxon>
        <taxon>Salinomyces</taxon>
    </lineage>
</organism>
<feature type="chain" id="PRO_5020702342" description="LysM domain-containing protein" evidence="1">
    <location>
        <begin position="29"/>
        <end position="386"/>
    </location>
</feature>
<name>A0A4V5N3Q6_9PEZI</name>
<feature type="signal peptide" evidence="1">
    <location>
        <begin position="1"/>
        <end position="28"/>
    </location>
</feature>
<feature type="non-terminal residue" evidence="2">
    <location>
        <position position="386"/>
    </location>
</feature>